<sequence length="86" mass="9157">MLQIGFGAAIAALSKGKRVSRSGWNGKGMFLFQVGGGAWDFECDVPGVDGLSTLPFICMKTADACLVPWLASQTDVLAQDYVILED</sequence>
<gene>
    <name evidence="2" type="ORF">KPPK1081_41</name>
</gene>
<dbReference type="InterPro" id="IPR021361">
    <property type="entry name" value="Tad2-like_dom"/>
</dbReference>
<evidence type="ECO:0000313" key="2">
    <source>
        <dbReference type="EMBL" id="UFK09507.1"/>
    </source>
</evidence>
<name>A0AAE8YKB3_9CAUD</name>
<dbReference type="Pfam" id="PF11195">
    <property type="entry name" value="Tad2-like"/>
    <property type="match status" value="1"/>
</dbReference>
<evidence type="ECO:0000313" key="3">
    <source>
        <dbReference type="Proteomes" id="UP000828430"/>
    </source>
</evidence>
<dbReference type="EMBL" id="OK583892">
    <property type="protein sequence ID" value="UFK09507.1"/>
    <property type="molecule type" value="Genomic_DNA"/>
</dbReference>
<reference evidence="2 3" key="1">
    <citation type="submission" date="2021-10" db="EMBL/GenBank/DDBJ databases">
        <authorList>
            <person name="Shneider M.M."/>
            <person name="Mikhailova Y.V."/>
            <person name="Shelenkov A.A."/>
            <person name="Yanushevich Y.G."/>
            <person name="Shagin D.A."/>
        </authorList>
    </citation>
    <scope>NUCLEOTIDE SEQUENCE [LARGE SCALE GENOMIC DNA]</scope>
</reference>
<feature type="domain" description="Thoeris anti-defense 2-like" evidence="1">
    <location>
        <begin position="6"/>
        <end position="80"/>
    </location>
</feature>
<organism evidence="2 3">
    <name type="scientific">Klebsiella phage KPPK108.1</name>
    <dbReference type="NCBI Taxonomy" id="2894584"/>
    <lineage>
        <taxon>Viruses</taxon>
        <taxon>Duplodnaviria</taxon>
        <taxon>Heunggongvirae</taxon>
        <taxon>Uroviricota</taxon>
        <taxon>Caudoviricetes</taxon>
        <taxon>Autographivirales</taxon>
        <taxon>Autoscriptoviridae</taxon>
        <taxon>Slopekvirinae</taxon>
        <taxon>Drulisvirus</taxon>
        <taxon>Drulisvirus KPPK1081</taxon>
    </lineage>
</organism>
<evidence type="ECO:0000259" key="1">
    <source>
        <dbReference type="Pfam" id="PF11195"/>
    </source>
</evidence>
<keyword evidence="3" id="KW-1185">Reference proteome</keyword>
<proteinExistence type="predicted"/>
<accession>A0AAE8YKB3</accession>
<dbReference type="Proteomes" id="UP000828430">
    <property type="component" value="Segment"/>
</dbReference>
<protein>
    <recommendedName>
        <fullName evidence="1">Thoeris anti-defense 2-like domain-containing protein</fullName>
    </recommendedName>
</protein>